<feature type="compositionally biased region" description="Low complexity" evidence="1">
    <location>
        <begin position="36"/>
        <end position="49"/>
    </location>
</feature>
<name>A0A9Q9MQE2_9XANT</name>
<dbReference type="Proteomes" id="UP001058381">
    <property type="component" value="Chromosome"/>
</dbReference>
<dbReference type="RefSeq" id="WP_252162008.1">
    <property type="nucleotide sequence ID" value="NZ_CP094827.1"/>
</dbReference>
<feature type="region of interest" description="Disordered" evidence="1">
    <location>
        <begin position="1"/>
        <end position="70"/>
    </location>
</feature>
<evidence type="ECO:0000313" key="2">
    <source>
        <dbReference type="EMBL" id="UXA64228.1"/>
    </source>
</evidence>
<feature type="compositionally biased region" description="Basic and acidic residues" evidence="1">
    <location>
        <begin position="1"/>
        <end position="13"/>
    </location>
</feature>
<dbReference type="AlphaFoldDB" id="A0A9Q9MQE2"/>
<proteinExistence type="predicted"/>
<accession>A0A9Q9MQE2</accession>
<organism evidence="2 3">
    <name type="scientific">Xanthomonas prunicola</name>
    <dbReference type="NCBI Taxonomy" id="2053930"/>
    <lineage>
        <taxon>Bacteria</taxon>
        <taxon>Pseudomonadati</taxon>
        <taxon>Pseudomonadota</taxon>
        <taxon>Gammaproteobacteria</taxon>
        <taxon>Lysobacterales</taxon>
        <taxon>Lysobacteraceae</taxon>
        <taxon>Xanthomonas</taxon>
    </lineage>
</organism>
<evidence type="ECO:0000256" key="1">
    <source>
        <dbReference type="SAM" id="MobiDB-lite"/>
    </source>
</evidence>
<protein>
    <submittedName>
        <fullName evidence="2">Uncharacterized protein</fullName>
    </submittedName>
</protein>
<gene>
    <name evidence="2" type="ORF">M0D43_14780</name>
</gene>
<evidence type="ECO:0000313" key="3">
    <source>
        <dbReference type="Proteomes" id="UP001058381"/>
    </source>
</evidence>
<sequence>MDHDPVKNERDRASNANEYALITPTAQPATHAHRQPVAAGPSAAVSPTARRTALRNGLKTARMRTDKTFD</sequence>
<reference evidence="2" key="1">
    <citation type="submission" date="2022-04" db="EMBL/GenBank/DDBJ databases">
        <title>Xanthomonas prunicola pv. tritici, a pathogen causing a previously unreported foliar disease of wheat.</title>
        <authorList>
            <person name="Clavijo F."/>
            <person name="Curland R.D."/>
            <person name="Dill-Macky R."/>
            <person name="Pereyra S."/>
            <person name="Roman-Reyna V."/>
            <person name="Siri M.I."/>
        </authorList>
    </citation>
    <scope>NUCLEOTIDE SEQUENCE</scope>
    <source>
        <strain evidence="2">CIX249</strain>
    </source>
</reference>
<dbReference type="EMBL" id="CP096142">
    <property type="protein sequence ID" value="UXA64228.1"/>
    <property type="molecule type" value="Genomic_DNA"/>
</dbReference>
<dbReference type="GeneID" id="75152644"/>